<dbReference type="EMBL" id="MTYJ01000092">
    <property type="protein sequence ID" value="OQV15188.1"/>
    <property type="molecule type" value="Genomic_DNA"/>
</dbReference>
<name>A0A1W0WIZ2_HYPEX</name>
<feature type="region of interest" description="Disordered" evidence="1">
    <location>
        <begin position="1"/>
        <end position="111"/>
    </location>
</feature>
<feature type="compositionally biased region" description="Basic residues" evidence="1">
    <location>
        <begin position="1"/>
        <end position="14"/>
    </location>
</feature>
<sequence length="184" mass="19145">MSPSKKRLRGRPKGTTRANGYKVGSGRPKTVAPSTLAPSTLAPSTLAPSTLAPSTVAPTLPKKASTRLQKELPNPQSSAEDPETEDPPSVAATPSVSPTNSKKNSVSLAVPKEVTVTVPELNIELPTAKINNETTGVEAPPSVGGGIKRKRTPEAEVGVEKKSLETTTPFDVFEADGCAVEPQQ</sequence>
<keyword evidence="3" id="KW-1185">Reference proteome</keyword>
<gene>
    <name evidence="2" type="ORF">BV898_10572</name>
</gene>
<organism evidence="2 3">
    <name type="scientific">Hypsibius exemplaris</name>
    <name type="common">Freshwater tardigrade</name>
    <dbReference type="NCBI Taxonomy" id="2072580"/>
    <lineage>
        <taxon>Eukaryota</taxon>
        <taxon>Metazoa</taxon>
        <taxon>Ecdysozoa</taxon>
        <taxon>Tardigrada</taxon>
        <taxon>Eutardigrada</taxon>
        <taxon>Parachela</taxon>
        <taxon>Hypsibioidea</taxon>
        <taxon>Hypsibiidae</taxon>
        <taxon>Hypsibius</taxon>
    </lineage>
</organism>
<feature type="compositionally biased region" description="Polar residues" evidence="1">
    <location>
        <begin position="32"/>
        <end position="57"/>
    </location>
</feature>
<feature type="compositionally biased region" description="Low complexity" evidence="1">
    <location>
        <begin position="87"/>
        <end position="99"/>
    </location>
</feature>
<evidence type="ECO:0000256" key="1">
    <source>
        <dbReference type="SAM" id="MobiDB-lite"/>
    </source>
</evidence>
<evidence type="ECO:0000313" key="2">
    <source>
        <dbReference type="EMBL" id="OQV15188.1"/>
    </source>
</evidence>
<reference evidence="3" key="1">
    <citation type="submission" date="2017-01" db="EMBL/GenBank/DDBJ databases">
        <title>Comparative genomics of anhydrobiosis in the tardigrade Hypsibius dujardini.</title>
        <authorList>
            <person name="Yoshida Y."/>
            <person name="Koutsovoulos G."/>
            <person name="Laetsch D."/>
            <person name="Stevens L."/>
            <person name="Kumar S."/>
            <person name="Horikawa D."/>
            <person name="Ishino K."/>
            <person name="Komine S."/>
            <person name="Tomita M."/>
            <person name="Blaxter M."/>
            <person name="Arakawa K."/>
        </authorList>
    </citation>
    <scope>NUCLEOTIDE SEQUENCE [LARGE SCALE GENOMIC DNA]</scope>
    <source>
        <strain evidence="3">Z151</strain>
    </source>
</reference>
<protein>
    <submittedName>
        <fullName evidence="2">Uncharacterized protein</fullName>
    </submittedName>
</protein>
<comment type="caution">
    <text evidence="2">The sequence shown here is derived from an EMBL/GenBank/DDBJ whole genome shotgun (WGS) entry which is preliminary data.</text>
</comment>
<proteinExistence type="predicted"/>
<evidence type="ECO:0000313" key="3">
    <source>
        <dbReference type="Proteomes" id="UP000192578"/>
    </source>
</evidence>
<feature type="region of interest" description="Disordered" evidence="1">
    <location>
        <begin position="132"/>
        <end position="160"/>
    </location>
</feature>
<accession>A0A1W0WIZ2</accession>
<dbReference type="OrthoDB" id="4161186at2759"/>
<dbReference type="Proteomes" id="UP000192578">
    <property type="component" value="Unassembled WGS sequence"/>
</dbReference>
<dbReference type="AlphaFoldDB" id="A0A1W0WIZ2"/>